<keyword evidence="4" id="KW-1185">Reference proteome</keyword>
<dbReference type="OrthoDB" id="1658288at2759"/>
<dbReference type="EMBL" id="CACRXK020000871">
    <property type="protein sequence ID" value="CAB3985432.1"/>
    <property type="molecule type" value="Genomic_DNA"/>
</dbReference>
<dbReference type="InterPro" id="IPR011990">
    <property type="entry name" value="TPR-like_helical_dom_sf"/>
</dbReference>
<gene>
    <name evidence="3" type="ORF">PACLA_8A078061</name>
</gene>
<dbReference type="Gene3D" id="1.25.40.10">
    <property type="entry name" value="Tetratricopeptide repeat domain"/>
    <property type="match status" value="2"/>
</dbReference>
<proteinExistence type="predicted"/>
<dbReference type="SUPFAM" id="SSF48452">
    <property type="entry name" value="TPR-like"/>
    <property type="match status" value="1"/>
</dbReference>
<protein>
    <submittedName>
        <fullName evidence="3">Nephrocystin-3</fullName>
    </submittedName>
</protein>
<sequence length="487" mass="54937">MVHSLSEGLQNEAVCHAIFDVLSDADLFLDTSFYFHHFRIFQKIYKLAIAKAKEQRKFKAVHQLLIAKAFGEIIWYDGATLALLKEAEEIEKQNPLLPSEVVMGKRMCYHGIHLLSHKAAAKGGKMIETGVSLLSSENTVLKVLCSQILALITPHAEKFSYYRNIVLTECADRPSLYAFFKAIQGVDCADEKKDENPKASSQPLILPLALLINHIVECYDMKEVMFKLGLPVSMLLKKVEAEALNDRLYLPLLFLVESTLAEVKIKQESPAELQVALNIFIGGYGRLNPDTAARYYNIGLILCRQKNYDAASTCHYEALDIRLTLYGLNHADTAESYYQIGYTQLGKRDYESALQSFEKALDIRKNIHGKTHPDVSTACHQVGFTKCCLKDYDLAVHWLQQALDIRVALYGKEHPASAESYFSIAECECEMQDYDSALESCRQSLGIRLKLFGQENEATSESYDQLELIRSLKKVCESSLELQSENS</sequence>
<dbReference type="Pfam" id="PF13424">
    <property type="entry name" value="TPR_12"/>
    <property type="match status" value="2"/>
</dbReference>
<dbReference type="InterPro" id="IPR019734">
    <property type="entry name" value="TPR_rpt"/>
</dbReference>
<dbReference type="Proteomes" id="UP001152795">
    <property type="component" value="Unassembled WGS sequence"/>
</dbReference>
<dbReference type="PANTHER" id="PTHR45641">
    <property type="entry name" value="TETRATRICOPEPTIDE REPEAT PROTEIN (AFU_ORTHOLOGUE AFUA_6G03870)"/>
    <property type="match status" value="1"/>
</dbReference>
<evidence type="ECO:0000256" key="1">
    <source>
        <dbReference type="ARBA" id="ARBA00022737"/>
    </source>
</evidence>
<accession>A0A6S7G8U1</accession>
<keyword evidence="1" id="KW-0677">Repeat</keyword>
<dbReference type="PANTHER" id="PTHR45641:SF1">
    <property type="entry name" value="AAA+ ATPASE DOMAIN-CONTAINING PROTEIN"/>
    <property type="match status" value="1"/>
</dbReference>
<evidence type="ECO:0000256" key="2">
    <source>
        <dbReference type="ARBA" id="ARBA00022803"/>
    </source>
</evidence>
<keyword evidence="2" id="KW-0802">TPR repeat</keyword>
<evidence type="ECO:0000313" key="3">
    <source>
        <dbReference type="EMBL" id="CAB3985432.1"/>
    </source>
</evidence>
<comment type="caution">
    <text evidence="3">The sequence shown here is derived from an EMBL/GenBank/DDBJ whole genome shotgun (WGS) entry which is preliminary data.</text>
</comment>
<dbReference type="PROSITE" id="PS50005">
    <property type="entry name" value="TPR"/>
    <property type="match status" value="1"/>
</dbReference>
<name>A0A6S7G8U1_PARCT</name>
<reference evidence="3" key="1">
    <citation type="submission" date="2020-04" db="EMBL/GenBank/DDBJ databases">
        <authorList>
            <person name="Alioto T."/>
            <person name="Alioto T."/>
            <person name="Gomez Garrido J."/>
        </authorList>
    </citation>
    <scope>NUCLEOTIDE SEQUENCE</scope>
    <source>
        <strain evidence="3">A484AB</strain>
    </source>
</reference>
<dbReference type="SMART" id="SM00028">
    <property type="entry name" value="TPR"/>
    <property type="match status" value="4"/>
</dbReference>
<dbReference type="AlphaFoldDB" id="A0A6S7G8U1"/>
<dbReference type="PROSITE" id="PS50293">
    <property type="entry name" value="TPR_REGION"/>
    <property type="match status" value="1"/>
</dbReference>
<evidence type="ECO:0000313" key="4">
    <source>
        <dbReference type="Proteomes" id="UP001152795"/>
    </source>
</evidence>
<organism evidence="3 4">
    <name type="scientific">Paramuricea clavata</name>
    <name type="common">Red gorgonian</name>
    <name type="synonym">Violescent sea-whip</name>
    <dbReference type="NCBI Taxonomy" id="317549"/>
    <lineage>
        <taxon>Eukaryota</taxon>
        <taxon>Metazoa</taxon>
        <taxon>Cnidaria</taxon>
        <taxon>Anthozoa</taxon>
        <taxon>Octocorallia</taxon>
        <taxon>Malacalcyonacea</taxon>
        <taxon>Plexauridae</taxon>
        <taxon>Paramuricea</taxon>
    </lineage>
</organism>